<dbReference type="InterPro" id="IPR000719">
    <property type="entry name" value="Prot_kinase_dom"/>
</dbReference>
<keyword evidence="4" id="KW-0418">Kinase</keyword>
<evidence type="ECO:0000313" key="9">
    <source>
        <dbReference type="EMBL" id="UMM14470.1"/>
    </source>
</evidence>
<dbReference type="InterPro" id="IPR037948">
    <property type="entry name" value="Cec-4"/>
</dbReference>
<evidence type="ECO:0000313" key="10">
    <source>
        <dbReference type="Proteomes" id="UP000829354"/>
    </source>
</evidence>
<dbReference type="SMART" id="SM00220">
    <property type="entry name" value="S_TKc"/>
    <property type="match status" value="1"/>
</dbReference>
<feature type="compositionally biased region" description="Basic and acidic residues" evidence="7">
    <location>
        <begin position="719"/>
        <end position="735"/>
    </location>
</feature>
<dbReference type="PANTHER" id="PTHR10503">
    <property type="entry name" value="HP1 LIKE (HETEROCHROMATIN PROTEIN)-RELATED"/>
    <property type="match status" value="1"/>
</dbReference>
<feature type="domain" description="Protein kinase" evidence="8">
    <location>
        <begin position="32"/>
        <end position="305"/>
    </location>
</feature>
<dbReference type="GO" id="GO:0097240">
    <property type="term" value="P:chromosome attachment to the nuclear envelope"/>
    <property type="evidence" value="ECO:0007669"/>
    <property type="project" value="InterPro"/>
</dbReference>
<proteinExistence type="inferred from homology"/>
<evidence type="ECO:0000256" key="5">
    <source>
        <dbReference type="ARBA" id="ARBA00022840"/>
    </source>
</evidence>
<dbReference type="GO" id="GO:0005524">
    <property type="term" value="F:ATP binding"/>
    <property type="evidence" value="ECO:0007669"/>
    <property type="project" value="UniProtKB-KW"/>
</dbReference>
<keyword evidence="1" id="KW-0723">Serine/threonine-protein kinase</keyword>
<accession>A0AAE9E5Z5</accession>
<dbReference type="EMBL" id="CP092620">
    <property type="protein sequence ID" value="UMM14470.1"/>
    <property type="molecule type" value="Genomic_DNA"/>
</dbReference>
<keyword evidence="5" id="KW-0067">ATP-binding</keyword>
<dbReference type="Pfam" id="PF00069">
    <property type="entry name" value="Pkinase"/>
    <property type="match status" value="1"/>
</dbReference>
<evidence type="ECO:0000259" key="8">
    <source>
        <dbReference type="PROSITE" id="PS50011"/>
    </source>
</evidence>
<keyword evidence="3" id="KW-0547">Nucleotide-binding</keyword>
<evidence type="ECO:0000256" key="2">
    <source>
        <dbReference type="ARBA" id="ARBA00022679"/>
    </source>
</evidence>
<dbReference type="PROSITE" id="PS50011">
    <property type="entry name" value="PROTEIN_KINASE_DOM"/>
    <property type="match status" value="1"/>
</dbReference>
<dbReference type="PROSITE" id="PS00108">
    <property type="entry name" value="PROTEIN_KINASE_ST"/>
    <property type="match status" value="1"/>
</dbReference>
<reference evidence="9 10" key="1">
    <citation type="submission" date="2022-04" db="EMBL/GenBank/DDBJ databases">
        <title>Chromosome-level reference genomes for two strains of Caenorhabditis briggsae: an improved platform for comparative genomics.</title>
        <authorList>
            <person name="Stevens L."/>
            <person name="Andersen E."/>
        </authorList>
    </citation>
    <scope>NUCLEOTIDE SEQUENCE [LARGE SCALE GENOMIC DNA]</scope>
    <source>
        <strain evidence="9">VX34</strain>
        <tissue evidence="9">Whole-organism</tissue>
    </source>
</reference>
<dbReference type="GO" id="GO:0004674">
    <property type="term" value="F:protein serine/threonine kinase activity"/>
    <property type="evidence" value="ECO:0007669"/>
    <property type="project" value="UniProtKB-KW"/>
</dbReference>
<dbReference type="GO" id="GO:0015630">
    <property type="term" value="C:microtubule cytoskeleton"/>
    <property type="evidence" value="ECO:0007669"/>
    <property type="project" value="UniProtKB-ARBA"/>
</dbReference>
<organism evidence="9 10">
    <name type="scientific">Caenorhabditis briggsae</name>
    <dbReference type="NCBI Taxonomy" id="6238"/>
    <lineage>
        <taxon>Eukaryota</taxon>
        <taxon>Metazoa</taxon>
        <taxon>Ecdysozoa</taxon>
        <taxon>Nematoda</taxon>
        <taxon>Chromadorea</taxon>
        <taxon>Rhabditida</taxon>
        <taxon>Rhabditina</taxon>
        <taxon>Rhabditomorpha</taxon>
        <taxon>Rhabditoidea</taxon>
        <taxon>Rhabditidae</taxon>
        <taxon>Peloderinae</taxon>
        <taxon>Caenorhabditis</taxon>
    </lineage>
</organism>
<evidence type="ECO:0000256" key="3">
    <source>
        <dbReference type="ARBA" id="ARBA00022741"/>
    </source>
</evidence>
<evidence type="ECO:0000256" key="7">
    <source>
        <dbReference type="SAM" id="MobiDB-lite"/>
    </source>
</evidence>
<comment type="similarity">
    <text evidence="6">Belongs to the protein kinase superfamily. CK1 Ser/Thr protein kinase family.</text>
</comment>
<dbReference type="InterPro" id="IPR008271">
    <property type="entry name" value="Ser/Thr_kinase_AS"/>
</dbReference>
<dbReference type="FunFam" id="3.30.200.20:FF:000358">
    <property type="entry name" value="Tau tubulin kinase 2b"/>
    <property type="match status" value="1"/>
</dbReference>
<gene>
    <name evidence="9" type="ORF">L5515_002262</name>
</gene>
<dbReference type="FunFam" id="1.10.510.10:FF:000883">
    <property type="entry name" value="Tau TuBulin Kinase"/>
    <property type="match status" value="1"/>
</dbReference>
<dbReference type="PANTHER" id="PTHR10503:SF23">
    <property type="entry name" value="PHD-TYPE DOMAIN-CONTAINING PROTEIN"/>
    <property type="match status" value="1"/>
</dbReference>
<name>A0AAE9E5Z5_CAEBR</name>
<keyword evidence="2" id="KW-0808">Transferase</keyword>
<dbReference type="AlphaFoldDB" id="A0AAE9E5Z5"/>
<dbReference type="SUPFAM" id="SSF56112">
    <property type="entry name" value="Protein kinase-like (PK-like)"/>
    <property type="match status" value="1"/>
</dbReference>
<sequence length="769" mass="89544">MTNENEKKEEKVDEKDPMDAVKFKPGKRFGPWIIDKTLDEGGFGQVYLVKTDDGKRAALKAESNEVEGGSAIKLESLILKKLNKNGPKPHVPQLHVAAKRKKYCYMVMTLLGENLKSLRMKRPKERLTRGTWSRIGIQCLYALKYMHDCGFVHRDIKPQNFMMGNEDDKERARIVHILDFGLARSFARYSEHNKSWTARRARGSAEFRGTLRYTSPNVHLRKEQGRVDDIWSLLYVLIELNGGLPWQKAQKREEVEAMKMAMSDQDVMLNMPSCMGGVIPHFKKLDYYQRPDYHLVFKALWQVMLNEGQKLTSRFDWETKDPDPSIPAADWENPDGRFFKQDSIGINGPPPNDKAGANESTILETEAIKSDKGKSLMSKRFLEARRIFDQTTEDKLWKFVYNEKIGEKSGDKNPPTLKKCFKEFKRLVAPNYGYFEIEYHFHEVMIPNLYKTEALSPIQVLELIREFRLPISKEIRSIFLRHCRDPINPTATIISMRYDGGSILQGWSFKKANPAQKPRSWPPEATVPCHVEIQMWKHICEHSKDLDGVKIQTLAFWRKMKLGDSDKERVTPDALVNLFQDKIRHFLFCMDMDATDKIQLIKALYLKLSPAHKLWLLRIDSLFIQTNAEGHVSDWQFWRSEPPMTDLSGKFWNLERYKPHKLYIPGMKKEEKSQVLKPYGLPRLPKVKDILENPVKYAEFLKWKEARVQRNFFFGHDENVGRSRTNKSDEKENHKNVHQASGSRMLQPATGTTKKIWTILALYFNSKRI</sequence>
<evidence type="ECO:0000256" key="4">
    <source>
        <dbReference type="ARBA" id="ARBA00022777"/>
    </source>
</evidence>
<protein>
    <recommendedName>
        <fullName evidence="8">Protein kinase domain-containing protein</fullName>
    </recommendedName>
</protein>
<dbReference type="InterPro" id="IPR011009">
    <property type="entry name" value="Kinase-like_dom_sf"/>
</dbReference>
<evidence type="ECO:0000256" key="6">
    <source>
        <dbReference type="ARBA" id="ARBA00061588"/>
    </source>
</evidence>
<dbReference type="Gene3D" id="1.10.510.10">
    <property type="entry name" value="Transferase(Phosphotransferase) domain 1"/>
    <property type="match status" value="1"/>
</dbReference>
<dbReference type="Proteomes" id="UP000829354">
    <property type="component" value="Chromosome I"/>
</dbReference>
<feature type="region of interest" description="Disordered" evidence="7">
    <location>
        <begin position="719"/>
        <end position="746"/>
    </location>
</feature>
<keyword evidence="10" id="KW-1185">Reference proteome</keyword>
<evidence type="ECO:0000256" key="1">
    <source>
        <dbReference type="ARBA" id="ARBA00022527"/>
    </source>
</evidence>